<comment type="caution">
    <text evidence="1">The sequence shown here is derived from an EMBL/GenBank/DDBJ whole genome shotgun (WGS) entry which is preliminary data.</text>
</comment>
<evidence type="ECO:0008006" key="3">
    <source>
        <dbReference type="Google" id="ProtNLM"/>
    </source>
</evidence>
<evidence type="ECO:0000313" key="1">
    <source>
        <dbReference type="EMBL" id="KAG0317305.1"/>
    </source>
</evidence>
<name>A0A9P6RGT8_9FUNG</name>
<reference evidence="1" key="1">
    <citation type="journal article" date="2020" name="Fungal Divers.">
        <title>Resolving the Mortierellaceae phylogeny through synthesis of multi-gene phylogenetics and phylogenomics.</title>
        <authorList>
            <person name="Vandepol N."/>
            <person name="Liber J."/>
            <person name="Desiro A."/>
            <person name="Na H."/>
            <person name="Kennedy M."/>
            <person name="Barry K."/>
            <person name="Grigoriev I.V."/>
            <person name="Miller A.N."/>
            <person name="O'Donnell K."/>
            <person name="Stajich J.E."/>
            <person name="Bonito G."/>
        </authorList>
    </citation>
    <scope>NUCLEOTIDE SEQUENCE</scope>
    <source>
        <strain evidence="1">REB-010B</strain>
    </source>
</reference>
<dbReference type="Proteomes" id="UP000738325">
    <property type="component" value="Unassembled WGS sequence"/>
</dbReference>
<evidence type="ECO:0000313" key="2">
    <source>
        <dbReference type="Proteomes" id="UP000738325"/>
    </source>
</evidence>
<keyword evidence="2" id="KW-1185">Reference proteome</keyword>
<protein>
    <recommendedName>
        <fullName evidence="3">Ankyrin repeat domain-containing protein</fullName>
    </recommendedName>
</protein>
<dbReference type="OrthoDB" id="194358at2759"/>
<accession>A0A9P6RGT8</accession>
<dbReference type="AlphaFoldDB" id="A0A9P6RGT8"/>
<proteinExistence type="predicted"/>
<dbReference type="Gene3D" id="1.25.40.20">
    <property type="entry name" value="Ankyrin repeat-containing domain"/>
    <property type="match status" value="1"/>
</dbReference>
<gene>
    <name evidence="1" type="ORF">BGZ99_006390</name>
</gene>
<sequence length="55" mass="6036">MVSVLIERGADITLKNKRGYSVVDMSDNPDILDLLKSGSIDDVEESSVRPEQAQT</sequence>
<organism evidence="1 2">
    <name type="scientific">Dissophora globulifera</name>
    <dbReference type="NCBI Taxonomy" id="979702"/>
    <lineage>
        <taxon>Eukaryota</taxon>
        <taxon>Fungi</taxon>
        <taxon>Fungi incertae sedis</taxon>
        <taxon>Mucoromycota</taxon>
        <taxon>Mortierellomycotina</taxon>
        <taxon>Mortierellomycetes</taxon>
        <taxon>Mortierellales</taxon>
        <taxon>Mortierellaceae</taxon>
        <taxon>Dissophora</taxon>
    </lineage>
</organism>
<dbReference type="InterPro" id="IPR036770">
    <property type="entry name" value="Ankyrin_rpt-contain_sf"/>
</dbReference>
<dbReference type="EMBL" id="JAAAIP010000430">
    <property type="protein sequence ID" value="KAG0317305.1"/>
    <property type="molecule type" value="Genomic_DNA"/>
</dbReference>